<accession>A0ACC2NHG2</accession>
<name>A0ACC2NHG2_9HYME</name>
<proteinExistence type="predicted"/>
<protein>
    <submittedName>
        <fullName evidence="1">Uncharacterized protein</fullName>
    </submittedName>
</protein>
<gene>
    <name evidence="1" type="ORF">QAD02_000946</name>
</gene>
<organism evidence="1 2">
    <name type="scientific">Eretmocerus hayati</name>
    <dbReference type="NCBI Taxonomy" id="131215"/>
    <lineage>
        <taxon>Eukaryota</taxon>
        <taxon>Metazoa</taxon>
        <taxon>Ecdysozoa</taxon>
        <taxon>Arthropoda</taxon>
        <taxon>Hexapoda</taxon>
        <taxon>Insecta</taxon>
        <taxon>Pterygota</taxon>
        <taxon>Neoptera</taxon>
        <taxon>Endopterygota</taxon>
        <taxon>Hymenoptera</taxon>
        <taxon>Apocrita</taxon>
        <taxon>Proctotrupomorpha</taxon>
        <taxon>Chalcidoidea</taxon>
        <taxon>Aphelinidae</taxon>
        <taxon>Aphelininae</taxon>
        <taxon>Eretmocerus</taxon>
    </lineage>
</organism>
<keyword evidence="2" id="KW-1185">Reference proteome</keyword>
<dbReference type="Proteomes" id="UP001239111">
    <property type="component" value="Chromosome 3"/>
</dbReference>
<reference evidence="1" key="1">
    <citation type="submission" date="2023-04" db="EMBL/GenBank/DDBJ databases">
        <title>A chromosome-level genome assembly of the parasitoid wasp Eretmocerus hayati.</title>
        <authorList>
            <person name="Zhong Y."/>
            <person name="Liu S."/>
            <person name="Liu Y."/>
        </authorList>
    </citation>
    <scope>NUCLEOTIDE SEQUENCE</scope>
    <source>
        <strain evidence="1">ZJU_SS_LIU_2023</strain>
    </source>
</reference>
<dbReference type="EMBL" id="CM056743">
    <property type="protein sequence ID" value="KAJ8669687.1"/>
    <property type="molecule type" value="Genomic_DNA"/>
</dbReference>
<comment type="caution">
    <text evidence="1">The sequence shown here is derived from an EMBL/GenBank/DDBJ whole genome shotgun (WGS) entry which is preliminary data.</text>
</comment>
<sequence length="941" mass="109399">MTNAIQEVLSDLGWSDGFRIPIANAENKRLEQEIEAKSRKRAGLKAQLEANSERVKEMRLHGSDVRQQQRENQRLLAASSAQLEAERQIYRQAQIDESRLLRELHDREKNSDETQRKLTSLQNELDKLAKKLDSTSAKIQLDQQRLAAWEEQLAKADDRNLVIEQFVRSDEKTFKKIEQERQMLSEKAEVYRQAVTRIVGDIHEMEMMLDRTAHLYSQGMRDRRHLMDQWSQSVQVLTQRDKSIYDTIQEIDSMRQVVKERMEAYEEAERYFNIQINENKELEHEIRQLEKKLNRGRDERQKLRQINESFAIQLHCQQKQLQELARNIEDMRANLKRKRNQVQNKRIKLSDCKRSIVELKESLKNIEGQKMNVAEKTKQLQDMLEKEERAKSTLAKETERAQSLCQRATSRLNELKGERAVLGMRQKAEARRKEQLASELAGQEARQQEMRERVYNSDVALQRAEMRMQLLQGQAQDEQELDVKNKKLVEVTAIYKQRSETLKTLQSQLGSLENEIRKTTASIASNDEELSRQRSKQRELLLLIDGAEKQLRLASQNYTERTVEKNIIQLRLSEALKIAAKVGDRLYDLEKYALQMEAAMQERRADINAQKESLGVQRRCAQAENAELRSMVSERRIRIQQLQARYELLIASLGANPEDGSPITATYLAIQSAQERYLLQERGDQLDRSIRKAEHEVRSMENTLRLVNACNDKYKGSLSLVDDGGPEKAEQRRLDQELLKVLEIAREKKNQLEQAQYDCERMEENCEQLDKDIERIKQEKENKRRTASELEQQINEQERKLSRADKNLRKVIKDVQNKCVCTSDETILLQERDIAVRELQELNQLALQRIAEFATRHLEADAYVKKLLSERGIELPSAFHLKLGPPSVTPLNSSRSTSVTSSRSTISSRPSVSRDRGFSTTGSYVGPVRLHSRATARSFCP</sequence>
<evidence type="ECO:0000313" key="1">
    <source>
        <dbReference type="EMBL" id="KAJ8669687.1"/>
    </source>
</evidence>
<evidence type="ECO:0000313" key="2">
    <source>
        <dbReference type="Proteomes" id="UP001239111"/>
    </source>
</evidence>